<keyword evidence="7" id="KW-0869">Chloride channel</keyword>
<sequence>MKTKSTSDSHPARSGASRWRERLASSEALITLAVTAVAVGLLTGSVAIAFRVAVEWPLEQQFGHGNAELFETLPPLWRFITPLAGAALLALLWQQLRPRQRATGVAHVLDRTYNYAGRMPLANALAQFIGGVIALVSGQSMGREGPAVHLGAAFAALFGRRLKLPGNSRRTLIGCGVAAAIAASFNTPLTAVIFAMEVVLLEYTVAGFLPVILAAVTGASLAQALYGNAPLFTLPPLAPVTLAELPILALGGIAIGLFAALQLRLFARLRNGRFNRAPLPLRFVAAGLLTGSVAITVPEVMGVGYDTVQLALLGELTLSALLVIAAAKALTFIVSAAAGLPAGSVGPAVVMGAVAGAALANATALWLPGSDANSALYATAGVAAMFAALINAPLAGLLAVVELTGHHPLLMPAMVMVATATLSARFSSGLPGIFAIGLAGSNYASTRFRALSKISVLTAMERNIVQLTSPQLNATATAQVQRQHPRYLLLARDDAMLVTAASGLSTLAAGSELVWSQLPGESSAAVAIAATATLAEALQQMDRAATDWGFVAQSAPGQNRRTAIGVLSRAMIAQSY</sequence>
<evidence type="ECO:0000256" key="5">
    <source>
        <dbReference type="ARBA" id="ARBA00023065"/>
    </source>
</evidence>
<dbReference type="PRINTS" id="PR00762">
    <property type="entry name" value="CLCHANNEL"/>
</dbReference>
<feature type="transmembrane region" description="Helical" evidence="10">
    <location>
        <begin position="171"/>
        <end position="196"/>
    </location>
</feature>
<feature type="transmembrane region" description="Helical" evidence="10">
    <location>
        <begin position="318"/>
        <end position="341"/>
    </location>
</feature>
<feature type="transmembrane region" description="Helical" evidence="10">
    <location>
        <begin position="246"/>
        <end position="267"/>
    </location>
</feature>
<dbReference type="Pfam" id="PF00654">
    <property type="entry name" value="Voltage_CLC"/>
    <property type="match status" value="1"/>
</dbReference>
<dbReference type="SUPFAM" id="SSF81340">
    <property type="entry name" value="Clc chloride channel"/>
    <property type="match status" value="1"/>
</dbReference>
<feature type="transmembrane region" description="Helical" evidence="10">
    <location>
        <begin position="375"/>
        <end position="401"/>
    </location>
</feature>
<feature type="transmembrane region" description="Helical" evidence="10">
    <location>
        <begin position="413"/>
        <end position="439"/>
    </location>
</feature>
<feature type="transmembrane region" description="Helical" evidence="10">
    <location>
        <begin position="348"/>
        <end position="369"/>
    </location>
</feature>
<keyword evidence="12" id="KW-1185">Reference proteome</keyword>
<evidence type="ECO:0000313" key="12">
    <source>
        <dbReference type="Proteomes" id="UP000298133"/>
    </source>
</evidence>
<feature type="transmembrane region" description="Helical" evidence="10">
    <location>
        <begin position="28"/>
        <end position="50"/>
    </location>
</feature>
<keyword evidence="3 10" id="KW-0812">Transmembrane</keyword>
<dbReference type="OrthoDB" id="9767361at2"/>
<dbReference type="InterPro" id="IPR001807">
    <property type="entry name" value="ClC"/>
</dbReference>
<comment type="caution">
    <text evidence="11">The sequence shown here is derived from an EMBL/GenBank/DDBJ whole genome shotgun (WGS) entry which is preliminary data.</text>
</comment>
<proteinExistence type="predicted"/>
<dbReference type="InterPro" id="IPR014743">
    <property type="entry name" value="Cl-channel_core"/>
</dbReference>
<gene>
    <name evidence="11" type="ORF">E3W66_07390</name>
</gene>
<dbReference type="GO" id="GO:0034707">
    <property type="term" value="C:chloride channel complex"/>
    <property type="evidence" value="ECO:0007669"/>
    <property type="project" value="UniProtKB-KW"/>
</dbReference>
<feature type="transmembrane region" description="Helical" evidence="10">
    <location>
        <begin position="76"/>
        <end position="93"/>
    </location>
</feature>
<evidence type="ECO:0000256" key="10">
    <source>
        <dbReference type="SAM" id="Phobius"/>
    </source>
</evidence>
<evidence type="ECO:0000256" key="7">
    <source>
        <dbReference type="ARBA" id="ARBA00023173"/>
    </source>
</evidence>
<feature type="transmembrane region" description="Helical" evidence="10">
    <location>
        <begin position="279"/>
        <end position="298"/>
    </location>
</feature>
<dbReference type="GO" id="GO:0005254">
    <property type="term" value="F:chloride channel activity"/>
    <property type="evidence" value="ECO:0007669"/>
    <property type="project" value="UniProtKB-KW"/>
</dbReference>
<feature type="transmembrane region" description="Helical" evidence="10">
    <location>
        <begin position="121"/>
        <end position="141"/>
    </location>
</feature>
<dbReference type="InterPro" id="IPR050368">
    <property type="entry name" value="ClC-type_chloride_channel"/>
</dbReference>
<name>A0A4Y8UHB3_9GAMM</name>
<dbReference type="CDD" id="cd00400">
    <property type="entry name" value="Voltage_gated_ClC"/>
    <property type="match status" value="1"/>
</dbReference>
<dbReference type="PANTHER" id="PTHR43427:SF6">
    <property type="entry name" value="CHLORIDE CHANNEL PROTEIN CLC-E"/>
    <property type="match status" value="1"/>
</dbReference>
<evidence type="ECO:0000256" key="4">
    <source>
        <dbReference type="ARBA" id="ARBA00022989"/>
    </source>
</evidence>
<dbReference type="EMBL" id="SPIA01000002">
    <property type="protein sequence ID" value="TFH68060.1"/>
    <property type="molecule type" value="Genomic_DNA"/>
</dbReference>
<keyword evidence="2" id="KW-0813">Transport</keyword>
<evidence type="ECO:0000256" key="8">
    <source>
        <dbReference type="ARBA" id="ARBA00023214"/>
    </source>
</evidence>
<comment type="subcellular location">
    <subcellularLocation>
        <location evidence="1">Membrane</location>
        <topology evidence="1">Multi-pass membrane protein</topology>
    </subcellularLocation>
</comment>
<keyword evidence="6 10" id="KW-0472">Membrane</keyword>
<accession>A0A4Y8UHB3</accession>
<keyword evidence="4 10" id="KW-1133">Transmembrane helix</keyword>
<protein>
    <submittedName>
        <fullName evidence="11">Chloride channel protein</fullName>
    </submittedName>
</protein>
<evidence type="ECO:0000256" key="6">
    <source>
        <dbReference type="ARBA" id="ARBA00023136"/>
    </source>
</evidence>
<feature type="transmembrane region" description="Helical" evidence="10">
    <location>
        <begin position="203"/>
        <end position="226"/>
    </location>
</feature>
<keyword evidence="5" id="KW-0406">Ion transport</keyword>
<dbReference type="AlphaFoldDB" id="A0A4Y8UHB3"/>
<dbReference type="Proteomes" id="UP000298133">
    <property type="component" value="Unassembled WGS sequence"/>
</dbReference>
<reference evidence="11 12" key="1">
    <citation type="submission" date="2019-03" db="EMBL/GenBank/DDBJ databases">
        <title>Draft genome of Gammaproteobacteria bacterium LSUCC0057, a member of the SAR92 clade.</title>
        <authorList>
            <person name="Lanclos V.C."/>
            <person name="Doiron C."/>
            <person name="Henson M.W."/>
            <person name="Thrash J.C."/>
        </authorList>
    </citation>
    <scope>NUCLEOTIDE SEQUENCE [LARGE SCALE GENOMIC DNA]</scope>
    <source>
        <strain evidence="11 12">LSUCC0057</strain>
    </source>
</reference>
<dbReference type="Gene3D" id="1.10.3080.10">
    <property type="entry name" value="Clc chloride channel"/>
    <property type="match status" value="1"/>
</dbReference>
<keyword evidence="9" id="KW-0407">Ion channel</keyword>
<evidence type="ECO:0000256" key="9">
    <source>
        <dbReference type="ARBA" id="ARBA00023303"/>
    </source>
</evidence>
<keyword evidence="8" id="KW-0868">Chloride</keyword>
<dbReference type="PANTHER" id="PTHR43427">
    <property type="entry name" value="CHLORIDE CHANNEL PROTEIN CLC-E"/>
    <property type="match status" value="1"/>
</dbReference>
<evidence type="ECO:0000313" key="11">
    <source>
        <dbReference type="EMBL" id="TFH68060.1"/>
    </source>
</evidence>
<evidence type="ECO:0000256" key="2">
    <source>
        <dbReference type="ARBA" id="ARBA00022448"/>
    </source>
</evidence>
<organism evidence="11 12">
    <name type="scientific">Gammaproteobacteria bacterium LSUCC0057</name>
    <dbReference type="NCBI Taxonomy" id="2559237"/>
    <lineage>
        <taxon>Bacteria</taxon>
        <taxon>Pseudomonadati</taxon>
        <taxon>Pseudomonadota</taxon>
        <taxon>Gammaproteobacteria</taxon>
        <taxon>Cellvibrionales</taxon>
        <taxon>Porticoccaceae</taxon>
        <taxon>SAR92 clade</taxon>
    </lineage>
</organism>
<evidence type="ECO:0000256" key="1">
    <source>
        <dbReference type="ARBA" id="ARBA00004141"/>
    </source>
</evidence>
<evidence type="ECO:0000256" key="3">
    <source>
        <dbReference type="ARBA" id="ARBA00022692"/>
    </source>
</evidence>